<dbReference type="Proteomes" id="UP000006755">
    <property type="component" value="Unassembled WGS sequence"/>
</dbReference>
<organism evidence="1 2">
    <name type="scientific">Gallaecimonas xiamenensis 3-C-1</name>
    <dbReference type="NCBI Taxonomy" id="745411"/>
    <lineage>
        <taxon>Bacteria</taxon>
        <taxon>Pseudomonadati</taxon>
        <taxon>Pseudomonadota</taxon>
        <taxon>Gammaproteobacteria</taxon>
        <taxon>Enterobacterales</taxon>
        <taxon>Gallaecimonadaceae</taxon>
        <taxon>Gallaecimonas</taxon>
    </lineage>
</organism>
<dbReference type="Pfam" id="PF22817">
    <property type="entry name" value="ApeP-like"/>
    <property type="match status" value="1"/>
</dbReference>
<evidence type="ECO:0000313" key="2">
    <source>
        <dbReference type="Proteomes" id="UP000006755"/>
    </source>
</evidence>
<protein>
    <submittedName>
        <fullName evidence="1">3-hydroxydecanoyl-ACP dehydratase</fullName>
    </submittedName>
</protein>
<evidence type="ECO:0000313" key="1">
    <source>
        <dbReference type="EMBL" id="EKE76666.1"/>
    </source>
</evidence>
<dbReference type="PIRSF" id="PIRSF020565">
    <property type="entry name" value="3Ho_Ac_ACP_DH_prd"/>
    <property type="match status" value="1"/>
</dbReference>
<comment type="caution">
    <text evidence="1">The sequence shown here is derived from an EMBL/GenBank/DDBJ whole genome shotgun (WGS) entry which is preliminary data.</text>
</comment>
<reference evidence="1 2" key="1">
    <citation type="journal article" date="2012" name="J. Bacteriol.">
        <title>Genome Sequence of Gallaecimonas xiamenensis Type Strain 3-C-1.</title>
        <authorList>
            <person name="Lai Q."/>
            <person name="Wang L."/>
            <person name="Wang W."/>
            <person name="Shao Z."/>
        </authorList>
    </citation>
    <scope>NUCLEOTIDE SEQUENCE [LARGE SCALE GENOMIC DNA]</scope>
    <source>
        <strain evidence="1 2">3-C-1</strain>
    </source>
</reference>
<keyword evidence="2" id="KW-1185">Reference proteome</keyword>
<dbReference type="OrthoDB" id="9800188at2"/>
<dbReference type="EMBL" id="AMRI01000004">
    <property type="protein sequence ID" value="EKE76666.1"/>
    <property type="molecule type" value="Genomic_DNA"/>
</dbReference>
<gene>
    <name evidence="1" type="ORF">B3C1_03695</name>
</gene>
<dbReference type="Gene3D" id="3.10.129.10">
    <property type="entry name" value="Hotdog Thioesterase"/>
    <property type="match status" value="1"/>
</dbReference>
<sequence length="153" mass="16895">MNPKPTFGPPDQYIAHRPPMALLQEVLEVGDDFARCRLVVDPQSPFATPEGVPSWVGIEYMAQTIAVYAGYLAEQAGEPVKPGFLLGTRRLEADFDFFYLGDWVEIEARRALMQEDGLSVFTCLIQTPKGQQKAQLTVYQPQDASAFLAGAQA</sequence>
<name>K2J192_9GAMM</name>
<dbReference type="STRING" id="745411.B3C1_03695"/>
<accession>K2J192</accession>
<dbReference type="InterPro" id="IPR016776">
    <property type="entry name" value="ApeP-like_dehydratase"/>
</dbReference>
<dbReference type="RefSeq" id="WP_008483000.1">
    <property type="nucleotide sequence ID" value="NZ_AMRI01000004.1"/>
</dbReference>
<dbReference type="PATRIC" id="fig|745411.4.peg.729"/>
<dbReference type="AlphaFoldDB" id="K2J192"/>
<dbReference type="SUPFAM" id="SSF54637">
    <property type="entry name" value="Thioesterase/thiol ester dehydrase-isomerase"/>
    <property type="match status" value="1"/>
</dbReference>
<proteinExistence type="predicted"/>
<dbReference type="InterPro" id="IPR029069">
    <property type="entry name" value="HotDog_dom_sf"/>
</dbReference>
<dbReference type="eggNOG" id="COG4706">
    <property type="taxonomic scope" value="Bacteria"/>
</dbReference>